<comment type="caution">
    <text evidence="1">The sequence shown here is derived from an EMBL/GenBank/DDBJ whole genome shotgun (WGS) entry which is preliminary data.</text>
</comment>
<evidence type="ECO:0000313" key="2">
    <source>
        <dbReference type="Proteomes" id="UP001550044"/>
    </source>
</evidence>
<protein>
    <submittedName>
        <fullName evidence="1">Uncharacterized protein</fullName>
    </submittedName>
</protein>
<proteinExistence type="predicted"/>
<dbReference type="RefSeq" id="WP_352300866.1">
    <property type="nucleotide sequence ID" value="NZ_JBEOSG010000002.1"/>
</dbReference>
<dbReference type="EMBL" id="JBEXIP010000001">
    <property type="protein sequence ID" value="MET8431442.1"/>
    <property type="molecule type" value="Genomic_DNA"/>
</dbReference>
<accession>A0ABV2U0S0</accession>
<gene>
    <name evidence="1" type="ORF">ABZV61_01340</name>
</gene>
<reference evidence="1 2" key="1">
    <citation type="submission" date="2024-06" db="EMBL/GenBank/DDBJ databases">
        <title>The Natural Products Discovery Center: Release of the First 8490 Sequenced Strains for Exploring Actinobacteria Biosynthetic Diversity.</title>
        <authorList>
            <person name="Kalkreuter E."/>
            <person name="Kautsar S.A."/>
            <person name="Yang D."/>
            <person name="Bader C.D."/>
            <person name="Teijaro C.N."/>
            <person name="Fluegel L."/>
            <person name="Davis C.M."/>
            <person name="Simpson J.R."/>
            <person name="Lauterbach L."/>
            <person name="Steele A.D."/>
            <person name="Gui C."/>
            <person name="Meng S."/>
            <person name="Li G."/>
            <person name="Viehrig K."/>
            <person name="Ye F."/>
            <person name="Su P."/>
            <person name="Kiefer A.F."/>
            <person name="Nichols A."/>
            <person name="Cepeda A.J."/>
            <person name="Yan W."/>
            <person name="Fan B."/>
            <person name="Jiang Y."/>
            <person name="Adhikari A."/>
            <person name="Zheng C.-J."/>
            <person name="Schuster L."/>
            <person name="Cowan T.M."/>
            <person name="Smanski M.J."/>
            <person name="Chevrette M.G."/>
            <person name="De Carvalho L.P.S."/>
            <person name="Shen B."/>
        </authorList>
    </citation>
    <scope>NUCLEOTIDE SEQUENCE [LARGE SCALE GENOMIC DNA]</scope>
    <source>
        <strain evidence="1 2">NPDC005137</strain>
    </source>
</reference>
<sequence>MKDGFFHSYHLGWSRLDAESLLGDLAAAGLRLDHPATGRITLVSPGSEPPATQARVTWEQLVTVAGLQRLDEISFLLWVRSGAEVYARIRRTGGGVVALEFGLHGLSQDDQELAVRAIREAIGRASVLCIGFVVDREGASEATDWDGVIVNGTTLFDSWPDTLAVRHEVAAVQPQLSGVASFEQSPWKLFGSEVPSR</sequence>
<organism evidence="1 2">
    <name type="scientific">Streptomyces sp. 900116325</name>
    <dbReference type="NCBI Taxonomy" id="3154295"/>
    <lineage>
        <taxon>Bacteria</taxon>
        <taxon>Bacillati</taxon>
        <taxon>Actinomycetota</taxon>
        <taxon>Actinomycetes</taxon>
        <taxon>Kitasatosporales</taxon>
        <taxon>Streptomycetaceae</taxon>
        <taxon>Streptomyces</taxon>
    </lineage>
</organism>
<keyword evidence="2" id="KW-1185">Reference proteome</keyword>
<dbReference type="Proteomes" id="UP001550044">
    <property type="component" value="Unassembled WGS sequence"/>
</dbReference>
<name>A0ABV2U0S0_9ACTN</name>
<evidence type="ECO:0000313" key="1">
    <source>
        <dbReference type="EMBL" id="MET8431442.1"/>
    </source>
</evidence>